<comment type="caution">
    <text evidence="1">The sequence shown here is derived from an EMBL/GenBank/DDBJ whole genome shotgun (WGS) entry which is preliminary data.</text>
</comment>
<dbReference type="Proteomes" id="UP000593573">
    <property type="component" value="Unassembled WGS sequence"/>
</dbReference>
<protein>
    <submittedName>
        <fullName evidence="1">Uncharacterized protein</fullName>
    </submittedName>
</protein>
<reference evidence="1 2" key="1">
    <citation type="journal article" date="2019" name="Genome Biol. Evol.">
        <title>Insights into the evolution of the New World diploid cottons (Gossypium, subgenus Houzingenia) based on genome sequencing.</title>
        <authorList>
            <person name="Grover C.E."/>
            <person name="Arick M.A. 2nd"/>
            <person name="Thrash A."/>
            <person name="Conover J.L."/>
            <person name="Sanders W.S."/>
            <person name="Peterson D.G."/>
            <person name="Frelichowski J.E."/>
            <person name="Scheffler J.A."/>
            <person name="Scheffler B.E."/>
            <person name="Wendel J.F."/>
        </authorList>
    </citation>
    <scope>NUCLEOTIDE SEQUENCE [LARGE SCALE GENOMIC DNA]</scope>
    <source>
        <strain evidence="1">57</strain>
        <tissue evidence="1">Leaf</tissue>
    </source>
</reference>
<keyword evidence="2" id="KW-1185">Reference proteome</keyword>
<evidence type="ECO:0000313" key="1">
    <source>
        <dbReference type="EMBL" id="MBA0660611.1"/>
    </source>
</evidence>
<sequence>MSRWQSSDKQCSPLPIYENSSCRIMASTRRSISNRDV</sequence>
<evidence type="ECO:0000313" key="2">
    <source>
        <dbReference type="Proteomes" id="UP000593573"/>
    </source>
</evidence>
<organism evidence="1 2">
    <name type="scientific">Gossypium klotzschianum</name>
    <dbReference type="NCBI Taxonomy" id="34286"/>
    <lineage>
        <taxon>Eukaryota</taxon>
        <taxon>Viridiplantae</taxon>
        <taxon>Streptophyta</taxon>
        <taxon>Embryophyta</taxon>
        <taxon>Tracheophyta</taxon>
        <taxon>Spermatophyta</taxon>
        <taxon>Magnoliopsida</taxon>
        <taxon>eudicotyledons</taxon>
        <taxon>Gunneridae</taxon>
        <taxon>Pentapetalae</taxon>
        <taxon>rosids</taxon>
        <taxon>malvids</taxon>
        <taxon>Malvales</taxon>
        <taxon>Malvaceae</taxon>
        <taxon>Malvoideae</taxon>
        <taxon>Gossypium</taxon>
    </lineage>
</organism>
<gene>
    <name evidence="1" type="ORF">Goklo_012599</name>
</gene>
<proteinExistence type="predicted"/>
<accession>A0A7J8VCV7</accession>
<name>A0A7J8VCV7_9ROSI</name>
<feature type="non-terminal residue" evidence="1">
    <location>
        <position position="37"/>
    </location>
</feature>
<dbReference type="EMBL" id="JABFAB010000009">
    <property type="protein sequence ID" value="MBA0660611.1"/>
    <property type="molecule type" value="Genomic_DNA"/>
</dbReference>
<dbReference type="AlphaFoldDB" id="A0A7J8VCV7"/>